<keyword evidence="3 6" id="KW-0812">Transmembrane</keyword>
<feature type="transmembrane region" description="Helical" evidence="6">
    <location>
        <begin position="62"/>
        <end position="81"/>
    </location>
</feature>
<dbReference type="GO" id="GO:0005335">
    <property type="term" value="F:serotonin:sodium:chloride symporter activity"/>
    <property type="evidence" value="ECO:0007669"/>
    <property type="project" value="TreeGrafter"/>
</dbReference>
<keyword evidence="8" id="KW-1185">Reference proteome</keyword>
<evidence type="ECO:0000256" key="3">
    <source>
        <dbReference type="ARBA" id="ARBA00022692"/>
    </source>
</evidence>
<evidence type="ECO:0000256" key="6">
    <source>
        <dbReference type="SAM" id="Phobius"/>
    </source>
</evidence>
<dbReference type="AlphaFoldDB" id="A0AAV4DL28"/>
<organism evidence="7 8">
    <name type="scientific">Plakobranchus ocellatus</name>
    <dbReference type="NCBI Taxonomy" id="259542"/>
    <lineage>
        <taxon>Eukaryota</taxon>
        <taxon>Metazoa</taxon>
        <taxon>Spiralia</taxon>
        <taxon>Lophotrochozoa</taxon>
        <taxon>Mollusca</taxon>
        <taxon>Gastropoda</taxon>
        <taxon>Heterobranchia</taxon>
        <taxon>Euthyneura</taxon>
        <taxon>Panpulmonata</taxon>
        <taxon>Sacoglossa</taxon>
        <taxon>Placobranchoidea</taxon>
        <taxon>Plakobranchidae</taxon>
        <taxon>Plakobranchus</taxon>
    </lineage>
</organism>
<dbReference type="GO" id="GO:0043195">
    <property type="term" value="C:terminal bouton"/>
    <property type="evidence" value="ECO:0007669"/>
    <property type="project" value="TreeGrafter"/>
</dbReference>
<dbReference type="EMBL" id="BLXT01007982">
    <property type="protein sequence ID" value="GFO44752.1"/>
    <property type="molecule type" value="Genomic_DNA"/>
</dbReference>
<evidence type="ECO:0000313" key="8">
    <source>
        <dbReference type="Proteomes" id="UP000735302"/>
    </source>
</evidence>
<accession>A0AAV4DL28</accession>
<protein>
    <submittedName>
        <fullName evidence="7">Synaptic vesicular amine transporter</fullName>
    </submittedName>
</protein>
<proteinExistence type="predicted"/>
<keyword evidence="2" id="KW-0813">Transport</keyword>
<keyword evidence="4 6" id="KW-1133">Transmembrane helix</keyword>
<comment type="caution">
    <text evidence="7">The sequence shown here is derived from an EMBL/GenBank/DDBJ whole genome shotgun (WGS) entry which is preliminary data.</text>
</comment>
<evidence type="ECO:0000313" key="7">
    <source>
        <dbReference type="EMBL" id="GFO44752.1"/>
    </source>
</evidence>
<evidence type="ECO:0000256" key="1">
    <source>
        <dbReference type="ARBA" id="ARBA00004141"/>
    </source>
</evidence>
<reference evidence="7 8" key="1">
    <citation type="journal article" date="2021" name="Elife">
        <title>Chloroplast acquisition without the gene transfer in kleptoplastic sea slugs, Plakobranchus ocellatus.</title>
        <authorList>
            <person name="Maeda T."/>
            <person name="Takahashi S."/>
            <person name="Yoshida T."/>
            <person name="Shimamura S."/>
            <person name="Takaki Y."/>
            <person name="Nagai Y."/>
            <person name="Toyoda A."/>
            <person name="Suzuki Y."/>
            <person name="Arimoto A."/>
            <person name="Ishii H."/>
            <person name="Satoh N."/>
            <person name="Nishiyama T."/>
            <person name="Hasebe M."/>
            <person name="Maruyama T."/>
            <person name="Minagawa J."/>
            <person name="Obokata J."/>
            <person name="Shigenobu S."/>
        </authorList>
    </citation>
    <scope>NUCLEOTIDE SEQUENCE [LARGE SCALE GENOMIC DNA]</scope>
</reference>
<dbReference type="PROSITE" id="PS51257">
    <property type="entry name" value="PROKAR_LIPOPROTEIN"/>
    <property type="match status" value="1"/>
</dbReference>
<sequence>MSIVARCYPDDKNRSKAMGIAMSGAACGVLRAVMLTTMSMAVLEPTVPLWVMSTMDIHGWELGLVFLPDSVGYLVGTHFFGPPARNMGRSMRMLV</sequence>
<dbReference type="GO" id="GO:0015842">
    <property type="term" value="P:aminergic neurotransmitter loading into synaptic vesicle"/>
    <property type="evidence" value="ECO:0007669"/>
    <property type="project" value="TreeGrafter"/>
</dbReference>
<name>A0AAV4DL28_9GAST</name>
<gene>
    <name evidence="7" type="ORF">PoB_007125700</name>
</gene>
<dbReference type="GO" id="GO:0030672">
    <property type="term" value="C:synaptic vesicle membrane"/>
    <property type="evidence" value="ECO:0007669"/>
    <property type="project" value="TreeGrafter"/>
</dbReference>
<evidence type="ECO:0000256" key="4">
    <source>
        <dbReference type="ARBA" id="ARBA00022989"/>
    </source>
</evidence>
<evidence type="ECO:0000256" key="2">
    <source>
        <dbReference type="ARBA" id="ARBA00022448"/>
    </source>
</evidence>
<dbReference type="Proteomes" id="UP000735302">
    <property type="component" value="Unassembled WGS sequence"/>
</dbReference>
<dbReference type="PANTHER" id="PTHR23506:SF4">
    <property type="entry name" value="PORTABELLA"/>
    <property type="match status" value="1"/>
</dbReference>
<comment type="subcellular location">
    <subcellularLocation>
        <location evidence="1">Membrane</location>
        <topology evidence="1">Multi-pass membrane protein</topology>
    </subcellularLocation>
</comment>
<dbReference type="PANTHER" id="PTHR23506">
    <property type="entry name" value="GH10249P"/>
    <property type="match status" value="1"/>
</dbReference>
<evidence type="ECO:0000256" key="5">
    <source>
        <dbReference type="ARBA" id="ARBA00023136"/>
    </source>
</evidence>
<feature type="transmembrane region" description="Helical" evidence="6">
    <location>
        <begin position="20"/>
        <end position="42"/>
    </location>
</feature>
<keyword evidence="5 6" id="KW-0472">Membrane</keyword>
<dbReference type="InterPro" id="IPR050930">
    <property type="entry name" value="MFS_Vesicular_Transporter"/>
</dbReference>